<dbReference type="Proteomes" id="UP000636709">
    <property type="component" value="Unassembled WGS sequence"/>
</dbReference>
<name>A0A835AFY0_9POAL</name>
<dbReference type="EMBL" id="JACEFO010002366">
    <property type="protein sequence ID" value="KAF8663620.1"/>
    <property type="molecule type" value="Genomic_DNA"/>
</dbReference>
<keyword evidence="2" id="KW-1185">Reference proteome</keyword>
<dbReference type="AlphaFoldDB" id="A0A835AFY0"/>
<gene>
    <name evidence="1" type="ORF">HU200_055342</name>
</gene>
<comment type="caution">
    <text evidence="1">The sequence shown here is derived from an EMBL/GenBank/DDBJ whole genome shotgun (WGS) entry which is preliminary data.</text>
</comment>
<sequence length="37" mass="4316">MGRINLILGAMCFHMTMRRLRLFMRSGVGCLPYQTQL</sequence>
<organism evidence="1 2">
    <name type="scientific">Digitaria exilis</name>
    <dbReference type="NCBI Taxonomy" id="1010633"/>
    <lineage>
        <taxon>Eukaryota</taxon>
        <taxon>Viridiplantae</taxon>
        <taxon>Streptophyta</taxon>
        <taxon>Embryophyta</taxon>
        <taxon>Tracheophyta</taxon>
        <taxon>Spermatophyta</taxon>
        <taxon>Magnoliopsida</taxon>
        <taxon>Liliopsida</taxon>
        <taxon>Poales</taxon>
        <taxon>Poaceae</taxon>
        <taxon>PACMAD clade</taxon>
        <taxon>Panicoideae</taxon>
        <taxon>Panicodae</taxon>
        <taxon>Paniceae</taxon>
        <taxon>Anthephorinae</taxon>
        <taxon>Digitaria</taxon>
    </lineage>
</organism>
<evidence type="ECO:0000313" key="1">
    <source>
        <dbReference type="EMBL" id="KAF8663620.1"/>
    </source>
</evidence>
<accession>A0A835AFY0</accession>
<evidence type="ECO:0000313" key="2">
    <source>
        <dbReference type="Proteomes" id="UP000636709"/>
    </source>
</evidence>
<protein>
    <submittedName>
        <fullName evidence="1">Uncharacterized protein</fullName>
    </submittedName>
</protein>
<reference evidence="1" key="1">
    <citation type="submission" date="2020-07" db="EMBL/GenBank/DDBJ databases">
        <title>Genome sequence and genetic diversity analysis of an under-domesticated orphan crop, white fonio (Digitaria exilis).</title>
        <authorList>
            <person name="Bennetzen J.L."/>
            <person name="Chen S."/>
            <person name="Ma X."/>
            <person name="Wang X."/>
            <person name="Yssel A.E.J."/>
            <person name="Chaluvadi S.R."/>
            <person name="Johnson M."/>
            <person name="Gangashetty P."/>
            <person name="Hamidou F."/>
            <person name="Sanogo M.D."/>
            <person name="Zwaenepoel A."/>
            <person name="Wallace J."/>
            <person name="Van De Peer Y."/>
            <person name="Van Deynze A."/>
        </authorList>
    </citation>
    <scope>NUCLEOTIDE SEQUENCE</scope>
    <source>
        <tissue evidence="1">Leaves</tissue>
    </source>
</reference>
<proteinExistence type="predicted"/>